<dbReference type="GO" id="GO:0003676">
    <property type="term" value="F:nucleic acid binding"/>
    <property type="evidence" value="ECO:0007669"/>
    <property type="project" value="InterPro"/>
</dbReference>
<dbReference type="Proteomes" id="UP000187012">
    <property type="component" value="Unassembled WGS sequence"/>
</dbReference>
<dbReference type="RefSeq" id="WP_094779931.1">
    <property type="nucleotide sequence ID" value="NZ_CYGX02000027.1"/>
</dbReference>
<dbReference type="OrthoDB" id="9802640at2"/>
<dbReference type="EMBL" id="CYGX02000027">
    <property type="protein sequence ID" value="SIT40629.1"/>
    <property type="molecule type" value="Genomic_DNA"/>
</dbReference>
<accession>A0A1N7RZQ2</accession>
<dbReference type="Gene3D" id="1.10.30.50">
    <property type="match status" value="1"/>
</dbReference>
<dbReference type="SMART" id="SM00507">
    <property type="entry name" value="HNHc"/>
    <property type="match status" value="1"/>
</dbReference>
<sequence length="308" mass="34827">MTTLADLKPVTIQRVRDIAEKVGVPMTTQYDWCFKGDGGPYLVNIWHDNMDEDGDEIFFIDTASDWAQENVDTAAPVQLNRADAVSALMLEAFYRKKPIHVAILDGVRRKKGLRETSEAHQRELDPVLWYPHHRNEDRRIVVVRGKPQPAEFDGYAEDQAYEKKRNASPAPAVPAKKVIATATAIYERDSAVVRAAKLRAADGCCELCGKKGFVTASGAYYLEAHHVIPLNCGGADDERNVVAICADDHRQAHFGEDRHELRDSMIWDVLAKKYPHDEEFFDGLDEKSHQIVQNETTLRRLEENKVET</sequence>
<keyword evidence="3" id="KW-1185">Reference proteome</keyword>
<gene>
    <name evidence="2" type="ORF">BN2475_270017</name>
</gene>
<dbReference type="InterPro" id="IPR003615">
    <property type="entry name" value="HNH_nuc"/>
</dbReference>
<dbReference type="CDD" id="cd00085">
    <property type="entry name" value="HNHc"/>
    <property type="match status" value="1"/>
</dbReference>
<reference evidence="2 3" key="1">
    <citation type="submission" date="2016-12" db="EMBL/GenBank/DDBJ databases">
        <authorList>
            <person name="Song W.-J."/>
            <person name="Kurnit D.M."/>
        </authorList>
    </citation>
    <scope>NUCLEOTIDE SEQUENCE [LARGE SCALE GENOMIC DNA]</scope>
    <source>
        <strain evidence="2 3">STM7296</strain>
    </source>
</reference>
<name>A0A1N7RZQ2_9BURK</name>
<dbReference type="Pfam" id="PF01844">
    <property type="entry name" value="HNH"/>
    <property type="match status" value="1"/>
</dbReference>
<feature type="domain" description="HNH nuclease" evidence="1">
    <location>
        <begin position="192"/>
        <end position="250"/>
    </location>
</feature>
<organism evidence="2 3">
    <name type="scientific">Paraburkholderia ribeironis</name>
    <dbReference type="NCBI Taxonomy" id="1247936"/>
    <lineage>
        <taxon>Bacteria</taxon>
        <taxon>Pseudomonadati</taxon>
        <taxon>Pseudomonadota</taxon>
        <taxon>Betaproteobacteria</taxon>
        <taxon>Burkholderiales</taxon>
        <taxon>Burkholderiaceae</taxon>
        <taxon>Paraburkholderia</taxon>
    </lineage>
</organism>
<evidence type="ECO:0000259" key="1">
    <source>
        <dbReference type="SMART" id="SM00507"/>
    </source>
</evidence>
<evidence type="ECO:0000313" key="2">
    <source>
        <dbReference type="EMBL" id="SIT40629.1"/>
    </source>
</evidence>
<dbReference type="GO" id="GO:0008270">
    <property type="term" value="F:zinc ion binding"/>
    <property type="evidence" value="ECO:0007669"/>
    <property type="project" value="InterPro"/>
</dbReference>
<evidence type="ECO:0000313" key="3">
    <source>
        <dbReference type="Proteomes" id="UP000187012"/>
    </source>
</evidence>
<protein>
    <recommendedName>
        <fullName evidence="1">HNH nuclease domain-containing protein</fullName>
    </recommendedName>
</protein>
<proteinExistence type="predicted"/>
<dbReference type="AlphaFoldDB" id="A0A1N7RZQ2"/>
<dbReference type="InterPro" id="IPR002711">
    <property type="entry name" value="HNH"/>
</dbReference>
<dbReference type="GO" id="GO:0004519">
    <property type="term" value="F:endonuclease activity"/>
    <property type="evidence" value="ECO:0007669"/>
    <property type="project" value="InterPro"/>
</dbReference>